<dbReference type="AlphaFoldDB" id="A0A9P0NSZ7"/>
<dbReference type="GO" id="GO:0031901">
    <property type="term" value="C:early endosome membrane"/>
    <property type="evidence" value="ECO:0007669"/>
    <property type="project" value="UniProtKB-SubCell"/>
</dbReference>
<dbReference type="GO" id="GO:0015031">
    <property type="term" value="P:protein transport"/>
    <property type="evidence" value="ECO:0007669"/>
    <property type="project" value="UniProtKB-KW"/>
</dbReference>
<keyword evidence="3" id="KW-0967">Endosome</keyword>
<evidence type="ECO:0000256" key="5">
    <source>
        <dbReference type="ARBA" id="ARBA00023121"/>
    </source>
</evidence>
<reference evidence="8" key="1">
    <citation type="submission" date="2022-03" db="EMBL/GenBank/DDBJ databases">
        <authorList>
            <person name="Sayadi A."/>
        </authorList>
    </citation>
    <scope>NUCLEOTIDE SEQUENCE</scope>
</reference>
<dbReference type="PANTHER" id="PTHR20939">
    <property type="entry name" value="SORTING NEXIN 20, 21"/>
    <property type="match status" value="1"/>
</dbReference>
<evidence type="ECO:0000256" key="3">
    <source>
        <dbReference type="ARBA" id="ARBA00022753"/>
    </source>
</evidence>
<dbReference type="GO" id="GO:1901981">
    <property type="term" value="F:phosphatidylinositol phosphate binding"/>
    <property type="evidence" value="ECO:0007669"/>
    <property type="project" value="TreeGrafter"/>
</dbReference>
<keyword evidence="2" id="KW-0813">Transport</keyword>
<dbReference type="InterPro" id="IPR039937">
    <property type="entry name" value="SNX20/SNX21"/>
</dbReference>
<evidence type="ECO:0000256" key="1">
    <source>
        <dbReference type="ARBA" id="ARBA00004469"/>
    </source>
</evidence>
<gene>
    <name evidence="8" type="ORF">ACAOBT_LOCUS2266</name>
</gene>
<proteinExistence type="predicted"/>
<name>A0A9P0NSZ7_ACAOB</name>
<keyword evidence="5" id="KW-0446">Lipid-binding</keyword>
<feature type="domain" description="PX" evidence="7">
    <location>
        <begin position="11"/>
        <end position="129"/>
    </location>
</feature>
<comment type="subcellular location">
    <subcellularLocation>
        <location evidence="1">Early endosome membrane</location>
        <topology evidence="1">Peripheral membrane protein</topology>
        <orientation evidence="1">Cytoplasmic side</orientation>
    </subcellularLocation>
</comment>
<evidence type="ECO:0000256" key="4">
    <source>
        <dbReference type="ARBA" id="ARBA00022927"/>
    </source>
</evidence>
<keyword evidence="6" id="KW-0472">Membrane</keyword>
<keyword evidence="9" id="KW-1185">Reference proteome</keyword>
<organism evidence="8 9">
    <name type="scientific">Acanthoscelides obtectus</name>
    <name type="common">Bean weevil</name>
    <name type="synonym">Bruchus obtectus</name>
    <dbReference type="NCBI Taxonomy" id="200917"/>
    <lineage>
        <taxon>Eukaryota</taxon>
        <taxon>Metazoa</taxon>
        <taxon>Ecdysozoa</taxon>
        <taxon>Arthropoda</taxon>
        <taxon>Hexapoda</taxon>
        <taxon>Insecta</taxon>
        <taxon>Pterygota</taxon>
        <taxon>Neoptera</taxon>
        <taxon>Endopterygota</taxon>
        <taxon>Coleoptera</taxon>
        <taxon>Polyphaga</taxon>
        <taxon>Cucujiformia</taxon>
        <taxon>Chrysomeloidea</taxon>
        <taxon>Chrysomelidae</taxon>
        <taxon>Bruchinae</taxon>
        <taxon>Bruchini</taxon>
        <taxon>Acanthoscelides</taxon>
    </lineage>
</organism>
<accession>A0A9P0NSZ7</accession>
<evidence type="ECO:0000313" key="9">
    <source>
        <dbReference type="Proteomes" id="UP001152888"/>
    </source>
</evidence>
<evidence type="ECO:0000256" key="2">
    <source>
        <dbReference type="ARBA" id="ARBA00022448"/>
    </source>
</evidence>
<dbReference type="InterPro" id="IPR036871">
    <property type="entry name" value="PX_dom_sf"/>
</dbReference>
<comment type="caution">
    <text evidence="8">The sequence shown here is derived from an EMBL/GenBank/DDBJ whole genome shotgun (WGS) entry which is preliminary data.</text>
</comment>
<sequence length="264" mass="30402">MTQIMAEKKQGLTFEIVSARISDVFDEKKHVVYALQVRFISGNDDMSPSVVERRYTHFLNLYNALKKEHPQLMSTVVFPKKVLIGNFDNDLISTRSTGFESLLNHISTESRLRTSKSLLDFLQDTELSKAKEFIKKEDYITACPILENNFKLLNKIFTDRSPAVLLALCRLVACLTLLQDFPNSLKWADLALHRYEGVSDSDLLELYVPLLNACSKIWWQNGRNKEELEKRIEELRKKGHRVDGETNLMEAVDSVESRIFGEAR</sequence>
<dbReference type="Proteomes" id="UP001152888">
    <property type="component" value="Unassembled WGS sequence"/>
</dbReference>
<dbReference type="PANTHER" id="PTHR20939:SF11">
    <property type="entry name" value="LD12265P"/>
    <property type="match status" value="1"/>
</dbReference>
<evidence type="ECO:0000313" key="8">
    <source>
        <dbReference type="EMBL" id="CAH1957742.1"/>
    </source>
</evidence>
<dbReference type="Gene3D" id="3.30.1520.10">
    <property type="entry name" value="Phox-like domain"/>
    <property type="match status" value="1"/>
</dbReference>
<protein>
    <recommendedName>
        <fullName evidence="7">PX domain-containing protein</fullName>
    </recommendedName>
</protein>
<dbReference type="SMART" id="SM00312">
    <property type="entry name" value="PX"/>
    <property type="match status" value="1"/>
</dbReference>
<dbReference type="EMBL" id="CAKOFQ010006672">
    <property type="protein sequence ID" value="CAH1957742.1"/>
    <property type="molecule type" value="Genomic_DNA"/>
</dbReference>
<dbReference type="SUPFAM" id="SSF64268">
    <property type="entry name" value="PX domain"/>
    <property type="match status" value="1"/>
</dbReference>
<keyword evidence="4" id="KW-0653">Protein transport</keyword>
<evidence type="ECO:0000256" key="6">
    <source>
        <dbReference type="ARBA" id="ARBA00023136"/>
    </source>
</evidence>
<dbReference type="PROSITE" id="PS50195">
    <property type="entry name" value="PX"/>
    <property type="match status" value="1"/>
</dbReference>
<evidence type="ECO:0000259" key="7">
    <source>
        <dbReference type="PROSITE" id="PS50195"/>
    </source>
</evidence>
<dbReference type="OrthoDB" id="5975050at2759"/>
<dbReference type="InterPro" id="IPR001683">
    <property type="entry name" value="PX_dom"/>
</dbReference>
<dbReference type="Pfam" id="PF00787">
    <property type="entry name" value="PX"/>
    <property type="match status" value="1"/>
</dbReference>